<protein>
    <submittedName>
        <fullName evidence="3">Cell division protein ZapB</fullName>
    </submittedName>
</protein>
<dbReference type="GO" id="GO:0051301">
    <property type="term" value="P:cell division"/>
    <property type="evidence" value="ECO:0007669"/>
    <property type="project" value="UniProtKB-KW"/>
</dbReference>
<evidence type="ECO:0000256" key="1">
    <source>
        <dbReference type="SAM" id="Coils"/>
    </source>
</evidence>
<comment type="caution">
    <text evidence="3">The sequence shown here is derived from an EMBL/GenBank/DDBJ whole genome shotgun (WGS) entry which is preliminary data.</text>
</comment>
<dbReference type="Proteomes" id="UP000315534">
    <property type="component" value="Unassembled WGS sequence"/>
</dbReference>
<keyword evidence="3" id="KW-0132">Cell division</keyword>
<gene>
    <name evidence="3" type="ORF">E3J38_04435</name>
    <name evidence="2" type="ORF">E3J62_04905</name>
</gene>
<dbReference type="Gene3D" id="1.20.5.340">
    <property type="match status" value="1"/>
</dbReference>
<reference evidence="4 5" key="1">
    <citation type="submission" date="2019-03" db="EMBL/GenBank/DDBJ databases">
        <title>Metabolic potential of uncultured bacteria and archaea associated with petroleum seepage in deep-sea sediments.</title>
        <authorList>
            <person name="Dong X."/>
            <person name="Hubert C."/>
        </authorList>
    </citation>
    <scope>NUCLEOTIDE SEQUENCE [LARGE SCALE GENOMIC DNA]</scope>
    <source>
        <strain evidence="3">E29_bin36</strain>
        <strain evidence="2">E44_bin18</strain>
    </source>
</reference>
<accession>A0A523XQF4</accession>
<organism evidence="3 5">
    <name type="scientific">candidate division TA06 bacterium</name>
    <dbReference type="NCBI Taxonomy" id="2250710"/>
    <lineage>
        <taxon>Bacteria</taxon>
        <taxon>Bacteria division TA06</taxon>
    </lineage>
</organism>
<evidence type="ECO:0000313" key="2">
    <source>
        <dbReference type="EMBL" id="TET46185.1"/>
    </source>
</evidence>
<evidence type="ECO:0000313" key="3">
    <source>
        <dbReference type="EMBL" id="TET81149.1"/>
    </source>
</evidence>
<dbReference type="EMBL" id="SOJN01000063">
    <property type="protein sequence ID" value="TET46185.1"/>
    <property type="molecule type" value="Genomic_DNA"/>
</dbReference>
<evidence type="ECO:0000313" key="5">
    <source>
        <dbReference type="Proteomes" id="UP000315534"/>
    </source>
</evidence>
<evidence type="ECO:0000313" key="4">
    <source>
        <dbReference type="Proteomes" id="UP000315525"/>
    </source>
</evidence>
<keyword evidence="3" id="KW-0131">Cell cycle</keyword>
<name>A0A523XQF4_UNCT6</name>
<dbReference type="AlphaFoldDB" id="A0A523XQF4"/>
<sequence length="76" mass="8813">MDSEIKDIDILEKRIGGAVKLIDGLKKREDDLKNRLRILEDENRLLKDQSKSLSRGREEARVKVQALLEKLKLAEE</sequence>
<dbReference type="EMBL" id="SOIP01000267">
    <property type="protein sequence ID" value="TET81149.1"/>
    <property type="molecule type" value="Genomic_DNA"/>
</dbReference>
<feature type="coiled-coil region" evidence="1">
    <location>
        <begin position="22"/>
        <end position="49"/>
    </location>
</feature>
<dbReference type="Proteomes" id="UP000315525">
    <property type="component" value="Unassembled WGS sequence"/>
</dbReference>
<keyword evidence="1" id="KW-0175">Coiled coil</keyword>
<proteinExistence type="predicted"/>